<accession>A0A917F3E9</accession>
<evidence type="ECO:0000313" key="2">
    <source>
        <dbReference type="Proteomes" id="UP000606044"/>
    </source>
</evidence>
<reference evidence="1" key="1">
    <citation type="journal article" date="2014" name="Int. J. Syst. Evol. Microbiol.">
        <title>Complete genome sequence of Corynebacterium casei LMG S-19264T (=DSM 44701T), isolated from a smear-ripened cheese.</title>
        <authorList>
            <consortium name="US DOE Joint Genome Institute (JGI-PGF)"/>
            <person name="Walter F."/>
            <person name="Albersmeier A."/>
            <person name="Kalinowski J."/>
            <person name="Ruckert C."/>
        </authorList>
    </citation>
    <scope>NUCLEOTIDE SEQUENCE</scope>
    <source>
        <strain evidence="1">CCM 7897</strain>
    </source>
</reference>
<sequence>MAARLRAMRLRRGRESRGMTASIGAVRTAMRAGDGARLGWARAAGCDFGHRAGGVTLATAPAIRRNKWAVAAKLPSRQDAAAARGAAVRGGIETRV</sequence>
<dbReference type="AlphaFoldDB" id="A0A917F3E9"/>
<dbReference type="Proteomes" id="UP000606044">
    <property type="component" value="Unassembled WGS sequence"/>
</dbReference>
<proteinExistence type="predicted"/>
<organism evidence="1 2">
    <name type="scientific">Azorhizobium oxalatiphilum</name>
    <dbReference type="NCBI Taxonomy" id="980631"/>
    <lineage>
        <taxon>Bacteria</taxon>
        <taxon>Pseudomonadati</taxon>
        <taxon>Pseudomonadota</taxon>
        <taxon>Alphaproteobacteria</taxon>
        <taxon>Hyphomicrobiales</taxon>
        <taxon>Xanthobacteraceae</taxon>
        <taxon>Azorhizobium</taxon>
    </lineage>
</organism>
<reference evidence="1" key="2">
    <citation type="submission" date="2020-09" db="EMBL/GenBank/DDBJ databases">
        <authorList>
            <person name="Sun Q."/>
            <person name="Sedlacek I."/>
        </authorList>
    </citation>
    <scope>NUCLEOTIDE SEQUENCE</scope>
    <source>
        <strain evidence="1">CCM 7897</strain>
    </source>
</reference>
<evidence type="ECO:0000313" key="1">
    <source>
        <dbReference type="EMBL" id="GGF45154.1"/>
    </source>
</evidence>
<comment type="caution">
    <text evidence="1">The sequence shown here is derived from an EMBL/GenBank/DDBJ whole genome shotgun (WGS) entry which is preliminary data.</text>
</comment>
<gene>
    <name evidence="1" type="ORF">GCM10007301_00830</name>
</gene>
<dbReference type="EMBL" id="BMCT01000001">
    <property type="protein sequence ID" value="GGF45154.1"/>
    <property type="molecule type" value="Genomic_DNA"/>
</dbReference>
<protein>
    <submittedName>
        <fullName evidence="1">Uncharacterized protein</fullName>
    </submittedName>
</protein>
<name>A0A917F3E9_9HYPH</name>
<keyword evidence="2" id="KW-1185">Reference proteome</keyword>